<dbReference type="PATRIC" id="fig|106592.7.peg.7008"/>
<keyword evidence="1" id="KW-0472">Membrane</keyword>
<protein>
    <submittedName>
        <fullName evidence="2">Uncharacterized protein</fullName>
    </submittedName>
</protein>
<gene>
    <name evidence="2" type="ORF">AC244_13820</name>
</gene>
<sequence>MDDRNYLKPERHPSAGLPIGILLISVLALSAYLLAGSELAGNKPSTPTVYLPMMSQPSH</sequence>
<evidence type="ECO:0000313" key="3">
    <source>
        <dbReference type="Proteomes" id="UP000037425"/>
    </source>
</evidence>
<dbReference type="Proteomes" id="UP000037425">
    <property type="component" value="Unassembled WGS sequence"/>
</dbReference>
<proteinExistence type="predicted"/>
<dbReference type="OrthoDB" id="8421731at2"/>
<evidence type="ECO:0000256" key="1">
    <source>
        <dbReference type="SAM" id="Phobius"/>
    </source>
</evidence>
<keyword evidence="1" id="KW-0812">Transmembrane</keyword>
<keyword evidence="1" id="KW-1133">Transmembrane helix</keyword>
<comment type="caution">
    <text evidence="2">The sequence shown here is derived from an EMBL/GenBank/DDBJ whole genome shotgun (WGS) entry which is preliminary data.</text>
</comment>
<reference evidence="3" key="1">
    <citation type="submission" date="2015-07" db="EMBL/GenBank/DDBJ databases">
        <title>Whole genome sequence of an Ensifer adhaerens strain isolated from a cave pool in the Wind Cave National Park.</title>
        <authorList>
            <person name="Eng W.W.H."/>
            <person name="Gan H.M."/>
            <person name="Barton H.A."/>
            <person name="Savka M.A."/>
        </authorList>
    </citation>
    <scope>NUCLEOTIDE SEQUENCE [LARGE SCALE GENOMIC DNA]</scope>
    <source>
        <strain evidence="3">SD006</strain>
    </source>
</reference>
<evidence type="ECO:0000313" key="2">
    <source>
        <dbReference type="EMBL" id="KOF18560.1"/>
    </source>
</evidence>
<dbReference type="EMBL" id="LGAP01000007">
    <property type="protein sequence ID" value="KOF18560.1"/>
    <property type="molecule type" value="Genomic_DNA"/>
</dbReference>
<accession>A0A0L8BVI0</accession>
<name>A0A0L8BVI0_ENSAD</name>
<feature type="transmembrane region" description="Helical" evidence="1">
    <location>
        <begin position="15"/>
        <end position="35"/>
    </location>
</feature>
<organism evidence="2 3">
    <name type="scientific">Ensifer adhaerens</name>
    <name type="common">Sinorhizobium morelense</name>
    <dbReference type="NCBI Taxonomy" id="106592"/>
    <lineage>
        <taxon>Bacteria</taxon>
        <taxon>Pseudomonadati</taxon>
        <taxon>Pseudomonadota</taxon>
        <taxon>Alphaproteobacteria</taxon>
        <taxon>Hyphomicrobiales</taxon>
        <taxon>Rhizobiaceae</taxon>
        <taxon>Sinorhizobium/Ensifer group</taxon>
        <taxon>Ensifer</taxon>
    </lineage>
</organism>
<dbReference type="AlphaFoldDB" id="A0A0L8BVI0"/>